<dbReference type="EMBL" id="OZ034815">
    <property type="protein sequence ID" value="CAL1367073.1"/>
    <property type="molecule type" value="Genomic_DNA"/>
</dbReference>
<dbReference type="InterPro" id="IPR008586">
    <property type="entry name" value="DUF868_pln"/>
</dbReference>
<dbReference type="Proteomes" id="UP001497516">
    <property type="component" value="Chromosome 2"/>
</dbReference>
<sequence>MRDFVSCFSENAINVAASQQTHHHYSFSCSSSAAAAASSTLLAATAAPSSDSTPSVQNAVSSLYRITLSTHKKPFHLSVTWAADWLTISSGQSSTFKLNTSSGLFRKKKGCRSIEAAGGGPDSKFDVYWDLSSARYEAAGPEPLDGFYVVVLVDSEIVLILGDLADESTVLPKKLLRTAAPASAAKSSLISRQEHCSGSTLYSTKAQFCETGGQHDILIKCSGGDGGEKEGVKQRNHHPVLSVCIDKKVVIRVKRLQWNFRGNQTIFVDGLLVDLMWDVHDWFFNPAAATATAAVFMFRTRRGMDSRLWLEEKLAQKEEQLQQQEKQQQRLEFSLLIYACKSH</sequence>
<proteinExistence type="predicted"/>
<gene>
    <name evidence="2" type="ORF">LTRI10_LOCUS10930</name>
</gene>
<evidence type="ECO:0000313" key="3">
    <source>
        <dbReference type="Proteomes" id="UP001497516"/>
    </source>
</evidence>
<feature type="coiled-coil region" evidence="1">
    <location>
        <begin position="307"/>
        <end position="334"/>
    </location>
</feature>
<dbReference type="AlphaFoldDB" id="A0AAV2D4E4"/>
<name>A0AAV2D4E4_9ROSI</name>
<evidence type="ECO:0000256" key="1">
    <source>
        <dbReference type="SAM" id="Coils"/>
    </source>
</evidence>
<keyword evidence="3" id="KW-1185">Reference proteome</keyword>
<organism evidence="2 3">
    <name type="scientific">Linum trigynum</name>
    <dbReference type="NCBI Taxonomy" id="586398"/>
    <lineage>
        <taxon>Eukaryota</taxon>
        <taxon>Viridiplantae</taxon>
        <taxon>Streptophyta</taxon>
        <taxon>Embryophyta</taxon>
        <taxon>Tracheophyta</taxon>
        <taxon>Spermatophyta</taxon>
        <taxon>Magnoliopsida</taxon>
        <taxon>eudicotyledons</taxon>
        <taxon>Gunneridae</taxon>
        <taxon>Pentapetalae</taxon>
        <taxon>rosids</taxon>
        <taxon>fabids</taxon>
        <taxon>Malpighiales</taxon>
        <taxon>Linaceae</taxon>
        <taxon>Linum</taxon>
    </lineage>
</organism>
<evidence type="ECO:0008006" key="4">
    <source>
        <dbReference type="Google" id="ProtNLM"/>
    </source>
</evidence>
<dbReference type="Pfam" id="PF05910">
    <property type="entry name" value="DUF868"/>
    <property type="match status" value="1"/>
</dbReference>
<accession>A0AAV2D4E4</accession>
<evidence type="ECO:0000313" key="2">
    <source>
        <dbReference type="EMBL" id="CAL1367073.1"/>
    </source>
</evidence>
<protein>
    <recommendedName>
        <fullName evidence="4">DUF868 family protein</fullName>
    </recommendedName>
</protein>
<dbReference type="PANTHER" id="PTHR31972:SF48">
    <property type="entry name" value="OS04G0407500 PROTEIN"/>
    <property type="match status" value="1"/>
</dbReference>
<dbReference type="PANTHER" id="PTHR31972">
    <property type="entry name" value="EXPRESSED PROTEIN"/>
    <property type="match status" value="1"/>
</dbReference>
<keyword evidence="1" id="KW-0175">Coiled coil</keyword>
<reference evidence="2 3" key="1">
    <citation type="submission" date="2024-04" db="EMBL/GenBank/DDBJ databases">
        <authorList>
            <person name="Fracassetti M."/>
        </authorList>
    </citation>
    <scope>NUCLEOTIDE SEQUENCE [LARGE SCALE GENOMIC DNA]</scope>
</reference>